<dbReference type="Proteomes" id="UP000284161">
    <property type="component" value="Unassembled WGS sequence"/>
</dbReference>
<evidence type="ECO:0000313" key="4">
    <source>
        <dbReference type="Proteomes" id="UP000056419"/>
    </source>
</evidence>
<accession>A0A108TBR8</accession>
<name>A0A108TBR8_BACSE</name>
<proteinExistence type="predicted"/>
<dbReference type="Proteomes" id="UP000261223">
    <property type="component" value="Unassembled WGS sequence"/>
</dbReference>
<dbReference type="EMBL" id="QSSV01000004">
    <property type="protein sequence ID" value="RGM14991.1"/>
    <property type="molecule type" value="Genomic_DNA"/>
</dbReference>
<keyword evidence="4" id="KW-1185">Reference proteome</keyword>
<evidence type="ECO:0000313" key="5">
    <source>
        <dbReference type="Proteomes" id="UP000261223"/>
    </source>
</evidence>
<sequence length="107" mass="12174">MQIENFIMSLLESLPKVSVIKNAIIVINKNFIFPFIKGIDKDKKVQGTKKRPKASEVRNGVKIINIIQAYLNQHFNVNVNSLGRAYTNVANTNEKTIRLSINNFQSQ</sequence>
<reference evidence="1" key="2">
    <citation type="submission" date="2016-01" db="EMBL/GenBank/DDBJ databases">
        <authorList>
            <person name="McClelland M."/>
            <person name="Jain A."/>
            <person name="Saraogi P."/>
            <person name="Mendelson R."/>
            <person name="Westerman R."/>
            <person name="SanMiguel P."/>
            <person name="Csonka L."/>
        </authorList>
    </citation>
    <scope>NUCLEOTIDE SEQUENCE</scope>
    <source>
        <strain evidence="1">CL09T03C01</strain>
    </source>
</reference>
<evidence type="ECO:0000313" key="2">
    <source>
        <dbReference type="EMBL" id="RGM14991.1"/>
    </source>
</evidence>
<evidence type="ECO:0000313" key="6">
    <source>
        <dbReference type="Proteomes" id="UP000284161"/>
    </source>
</evidence>
<protein>
    <submittedName>
        <fullName evidence="1">Uncharacterized protein</fullName>
    </submittedName>
</protein>
<comment type="caution">
    <text evidence="1">The sequence shown here is derived from an EMBL/GenBank/DDBJ whole genome shotgun (WGS) entry which is preliminary data.</text>
</comment>
<reference evidence="5 6" key="3">
    <citation type="submission" date="2018-08" db="EMBL/GenBank/DDBJ databases">
        <title>A genome reference for cultivated species of the human gut microbiota.</title>
        <authorList>
            <person name="Zou Y."/>
            <person name="Xue W."/>
            <person name="Luo G."/>
        </authorList>
    </citation>
    <scope>NUCLEOTIDE SEQUENCE [LARGE SCALE GENOMIC DNA]</scope>
    <source>
        <strain evidence="3 6">AF25-6</strain>
        <strain evidence="2 5">TF03-6</strain>
    </source>
</reference>
<evidence type="ECO:0000313" key="1">
    <source>
        <dbReference type="EMBL" id="KWR56959.1"/>
    </source>
</evidence>
<dbReference type="AlphaFoldDB" id="A0A108TBR8"/>
<dbReference type="EMBL" id="QRUB01000002">
    <property type="protein sequence ID" value="RGR29305.1"/>
    <property type="molecule type" value="Genomic_DNA"/>
</dbReference>
<dbReference type="EMBL" id="LRGC01000002">
    <property type="protein sequence ID" value="KWR56959.1"/>
    <property type="molecule type" value="Genomic_DNA"/>
</dbReference>
<evidence type="ECO:0000313" key="3">
    <source>
        <dbReference type="EMBL" id="RGR29305.1"/>
    </source>
</evidence>
<reference evidence="1 4" key="1">
    <citation type="journal article" date="2016" name="BMC Genomics">
        <title>Type VI secretion systems of human gut Bacteroidales segregate into three genetic architectures, two of which are contained on mobile genetic elements.</title>
        <authorList>
            <person name="Coyne M.J."/>
            <person name="Roelofs K.G."/>
            <person name="Comstock L.E."/>
        </authorList>
    </citation>
    <scope>NUCLEOTIDE SEQUENCE [LARGE SCALE GENOMIC DNA]</scope>
    <source>
        <strain evidence="1 4">CL09T03C01</strain>
    </source>
</reference>
<dbReference type="Proteomes" id="UP000056419">
    <property type="component" value="Unassembled WGS sequence"/>
</dbReference>
<gene>
    <name evidence="1" type="ORF">AA415_00414</name>
    <name evidence="3" type="ORF">DWY58_04605</name>
    <name evidence="2" type="ORF">DXC34_03760</name>
</gene>
<organism evidence="1 4">
    <name type="scientific">Bacteroides stercoris</name>
    <dbReference type="NCBI Taxonomy" id="46506"/>
    <lineage>
        <taxon>Bacteria</taxon>
        <taxon>Pseudomonadati</taxon>
        <taxon>Bacteroidota</taxon>
        <taxon>Bacteroidia</taxon>
        <taxon>Bacteroidales</taxon>
        <taxon>Bacteroidaceae</taxon>
        <taxon>Bacteroides</taxon>
    </lineage>
</organism>
<dbReference type="STRING" id="46506.AA415_00414"/>